<sequence>MKIELIISLSIIGLATSKTSYVESNEVLGIDFGTSFVSVGIFRYGTVEIIPNEYGNRMTPTYVLFTETGDCIIGELAYLKTGHNPKNKIYNIKRLLGRTWNDNFVQNLLASVPYDLVNVNNKPYVQVNLRNKTIQFSPEEISAMFLVQMKQLAEKYLHGTIKDAVITVPAYFNDQQRQAVKDASAIAELNVLRLISEPTAAAMAARIHSTEEDNVIFVLDIGGGTVDASIIQQYEGFYKAIATVGNTSLGGENFNERVYSQLVNQYIRRTGKIFPYQKADMKVRREIERAKRALSSVKETMIEINSIYPGEDFSWKLTREHFKHLCKDLFSAIMSLVNKAMIYAKTDTHDITDILLVGGSSKMGTIKDLMTKYFRKSPRSDISPDEAVVYGAAVQAGILRRDNGTDDILLHDIYPMTLGFEAAGGKMAAIIKRNTPIPYRKSHIATTAKDNQPNVEIKVYRGENSLTKDNEFMGKFVLSEIPILPKGGPQIEVTFEIDVDGTLTVTAVDLILQQRWSMQDLSQSIVFKDGFNKLSSSEVSQLRKRIRPYVENEKKRKEKLNIIDELERVIYTCYYIVQEKTDWLDDMSSSAATTEILQQLLDLKKRIQNITNISASRIITPSSNINLENIDIREELEKHVYTLRYIIQINMDWLEKNQDATWADLLYQKNRFYDFVKETINELTTHLMT</sequence>
<dbReference type="Proteomes" id="UP000596742">
    <property type="component" value="Unassembled WGS sequence"/>
</dbReference>
<evidence type="ECO:0000313" key="6">
    <source>
        <dbReference type="EMBL" id="VDI73714.1"/>
    </source>
</evidence>
<dbReference type="CDD" id="cd24028">
    <property type="entry name" value="ASKHA_NBD_HSP70_HSPA1-like"/>
    <property type="match status" value="1"/>
</dbReference>
<dbReference type="PROSITE" id="PS00329">
    <property type="entry name" value="HSP70_2"/>
    <property type="match status" value="1"/>
</dbReference>
<organism evidence="6 7">
    <name type="scientific">Mytilus galloprovincialis</name>
    <name type="common">Mediterranean mussel</name>
    <dbReference type="NCBI Taxonomy" id="29158"/>
    <lineage>
        <taxon>Eukaryota</taxon>
        <taxon>Metazoa</taxon>
        <taxon>Spiralia</taxon>
        <taxon>Lophotrochozoa</taxon>
        <taxon>Mollusca</taxon>
        <taxon>Bivalvia</taxon>
        <taxon>Autobranchia</taxon>
        <taxon>Pteriomorphia</taxon>
        <taxon>Mytilida</taxon>
        <taxon>Mytiloidea</taxon>
        <taxon>Mytilidae</taxon>
        <taxon>Mytilinae</taxon>
        <taxon>Mytilus</taxon>
    </lineage>
</organism>
<keyword evidence="5" id="KW-0732">Signal</keyword>
<dbReference type="SUPFAM" id="SSF100920">
    <property type="entry name" value="Heat shock protein 70kD (HSP70), peptide-binding domain"/>
    <property type="match status" value="1"/>
</dbReference>
<dbReference type="Gene3D" id="2.60.34.10">
    <property type="entry name" value="Substrate Binding Domain Of DNAk, Chain A, domain 1"/>
    <property type="match status" value="1"/>
</dbReference>
<keyword evidence="3 4" id="KW-0067">ATP-binding</keyword>
<dbReference type="Gene3D" id="3.30.420.40">
    <property type="match status" value="2"/>
</dbReference>
<evidence type="ECO:0000256" key="4">
    <source>
        <dbReference type="RuleBase" id="RU003322"/>
    </source>
</evidence>
<evidence type="ECO:0000256" key="5">
    <source>
        <dbReference type="SAM" id="SignalP"/>
    </source>
</evidence>
<dbReference type="GO" id="GO:0005524">
    <property type="term" value="F:ATP binding"/>
    <property type="evidence" value="ECO:0007669"/>
    <property type="project" value="UniProtKB-KW"/>
</dbReference>
<dbReference type="SUPFAM" id="SSF53067">
    <property type="entry name" value="Actin-like ATPase domain"/>
    <property type="match status" value="2"/>
</dbReference>
<evidence type="ECO:0000256" key="2">
    <source>
        <dbReference type="ARBA" id="ARBA00022741"/>
    </source>
</evidence>
<dbReference type="GO" id="GO:0140662">
    <property type="term" value="F:ATP-dependent protein folding chaperone"/>
    <property type="evidence" value="ECO:0007669"/>
    <property type="project" value="InterPro"/>
</dbReference>
<keyword evidence="2 4" id="KW-0547">Nucleotide-binding</keyword>
<protein>
    <submittedName>
        <fullName evidence="6">Heat shock 70kDa protein 5</fullName>
    </submittedName>
</protein>
<proteinExistence type="inferred from homology"/>
<keyword evidence="6" id="KW-0346">Stress response</keyword>
<dbReference type="PRINTS" id="PR00301">
    <property type="entry name" value="HEATSHOCK70"/>
</dbReference>
<dbReference type="FunFam" id="3.90.640.10:FF:000003">
    <property type="entry name" value="Molecular chaperone DnaK"/>
    <property type="match status" value="1"/>
</dbReference>
<dbReference type="InterPro" id="IPR029047">
    <property type="entry name" value="HSP70_peptide-bd_sf"/>
</dbReference>
<comment type="caution">
    <text evidence="6">The sequence shown here is derived from an EMBL/GenBank/DDBJ whole genome shotgun (WGS) entry which is preliminary data.</text>
</comment>
<feature type="signal peptide" evidence="5">
    <location>
        <begin position="1"/>
        <end position="17"/>
    </location>
</feature>
<evidence type="ECO:0000256" key="1">
    <source>
        <dbReference type="ARBA" id="ARBA00007381"/>
    </source>
</evidence>
<dbReference type="Pfam" id="PF00012">
    <property type="entry name" value="HSP70"/>
    <property type="match status" value="1"/>
</dbReference>
<accession>A0A8B6H4P3</accession>
<dbReference type="OrthoDB" id="6765990at2759"/>
<dbReference type="InterPro" id="IPR018181">
    <property type="entry name" value="Heat_shock_70_CS"/>
</dbReference>
<dbReference type="AlphaFoldDB" id="A0A8B6H4P3"/>
<reference evidence="6" key="1">
    <citation type="submission" date="2018-11" db="EMBL/GenBank/DDBJ databases">
        <authorList>
            <person name="Alioto T."/>
            <person name="Alioto T."/>
        </authorList>
    </citation>
    <scope>NUCLEOTIDE SEQUENCE</scope>
</reference>
<keyword evidence="7" id="KW-1185">Reference proteome</keyword>
<dbReference type="EMBL" id="UYJE01009455">
    <property type="protein sequence ID" value="VDI73714.1"/>
    <property type="molecule type" value="Genomic_DNA"/>
</dbReference>
<dbReference type="Gene3D" id="3.90.640.10">
    <property type="entry name" value="Actin, Chain A, domain 4"/>
    <property type="match status" value="1"/>
</dbReference>
<comment type="similarity">
    <text evidence="1 4">Belongs to the heat shock protein 70 family.</text>
</comment>
<dbReference type="InterPro" id="IPR043129">
    <property type="entry name" value="ATPase_NBD"/>
</dbReference>
<feature type="chain" id="PRO_5033030914" evidence="5">
    <location>
        <begin position="18"/>
        <end position="689"/>
    </location>
</feature>
<gene>
    <name evidence="6" type="ORF">MGAL_10B086500</name>
</gene>
<dbReference type="PANTHER" id="PTHR19375">
    <property type="entry name" value="HEAT SHOCK PROTEIN 70KDA"/>
    <property type="match status" value="1"/>
</dbReference>
<name>A0A8B6H4P3_MYTGA</name>
<dbReference type="InterPro" id="IPR013126">
    <property type="entry name" value="Hsp_70_fam"/>
</dbReference>
<evidence type="ECO:0000313" key="7">
    <source>
        <dbReference type="Proteomes" id="UP000596742"/>
    </source>
</evidence>
<evidence type="ECO:0000256" key="3">
    <source>
        <dbReference type="ARBA" id="ARBA00022840"/>
    </source>
</evidence>